<dbReference type="Pfam" id="PF00271">
    <property type="entry name" value="Helicase_C"/>
    <property type="match status" value="1"/>
</dbReference>
<dbReference type="EMBL" id="UIVS01000001">
    <property type="protein sequence ID" value="SVP90301.1"/>
    <property type="molecule type" value="Genomic_DNA"/>
</dbReference>
<proteinExistence type="predicted"/>
<keyword evidence="6" id="KW-0067">ATP-binding</keyword>
<dbReference type="GO" id="GO:0005524">
    <property type="term" value="F:ATP binding"/>
    <property type="evidence" value="ECO:0007669"/>
    <property type="project" value="UniProtKB-KW"/>
</dbReference>
<dbReference type="FunFam" id="3.40.50.300:FF:000007">
    <property type="entry name" value="Pre-mRNA-splicing factor ATP-dependent RNA helicase"/>
    <property type="match status" value="1"/>
</dbReference>
<keyword evidence="3" id="KW-0547">Nucleotide-binding</keyword>
<dbReference type="PANTHER" id="PTHR18934:SF109">
    <property type="entry name" value="ATP-DEPENDENT RNA HELICASE DHX15 HOMOLOG"/>
    <property type="match status" value="1"/>
</dbReference>
<dbReference type="Gene3D" id="1.20.120.1080">
    <property type="match status" value="1"/>
</dbReference>
<dbReference type="SMART" id="SM00487">
    <property type="entry name" value="DEXDc"/>
    <property type="match status" value="1"/>
</dbReference>
<dbReference type="Pfam" id="PF07717">
    <property type="entry name" value="OB_NTP_bind"/>
    <property type="match status" value="1"/>
</dbReference>
<dbReference type="AlphaFoldDB" id="A0A3B0MZ61"/>
<dbReference type="GO" id="GO:0008380">
    <property type="term" value="P:RNA splicing"/>
    <property type="evidence" value="ECO:0007669"/>
    <property type="project" value="UniProtKB-KW"/>
</dbReference>
<gene>
    <name evidence="12" type="ORF">TAT_000101300</name>
    <name evidence="13" type="ORF">TAV_000100600</name>
</gene>
<evidence type="ECO:0000256" key="1">
    <source>
        <dbReference type="ARBA" id="ARBA00012552"/>
    </source>
</evidence>
<name>A0A3B0MZ61_THEAN</name>
<dbReference type="Pfam" id="PF00270">
    <property type="entry name" value="DEAD"/>
    <property type="match status" value="1"/>
</dbReference>
<evidence type="ECO:0000256" key="6">
    <source>
        <dbReference type="ARBA" id="ARBA00022840"/>
    </source>
</evidence>
<dbReference type="EMBL" id="UIVT01000001">
    <property type="protein sequence ID" value="SVP89161.1"/>
    <property type="molecule type" value="Genomic_DNA"/>
</dbReference>
<dbReference type="VEuPathDB" id="PiroplasmaDB:TA16855"/>
<dbReference type="InterPro" id="IPR007502">
    <property type="entry name" value="Helicase-assoc_dom"/>
</dbReference>
<keyword evidence="7" id="KW-0508">mRNA splicing</keyword>
<dbReference type="PROSITE" id="PS00690">
    <property type="entry name" value="DEAH_ATP_HELICASE"/>
    <property type="match status" value="1"/>
</dbReference>
<evidence type="ECO:0000256" key="2">
    <source>
        <dbReference type="ARBA" id="ARBA00022664"/>
    </source>
</evidence>
<organism evidence="12">
    <name type="scientific">Theileria annulata</name>
    <dbReference type="NCBI Taxonomy" id="5874"/>
    <lineage>
        <taxon>Eukaryota</taxon>
        <taxon>Sar</taxon>
        <taxon>Alveolata</taxon>
        <taxon>Apicomplexa</taxon>
        <taxon>Aconoidasida</taxon>
        <taxon>Piroplasmida</taxon>
        <taxon>Theileriidae</taxon>
        <taxon>Theileria</taxon>
    </lineage>
</organism>
<evidence type="ECO:0000313" key="13">
    <source>
        <dbReference type="EMBL" id="SVP90301.1"/>
    </source>
</evidence>
<evidence type="ECO:0000256" key="9">
    <source>
        <dbReference type="SAM" id="MobiDB-lite"/>
    </source>
</evidence>
<feature type="domain" description="Helicase ATP-binding" evidence="10">
    <location>
        <begin position="90"/>
        <end position="253"/>
    </location>
</feature>
<dbReference type="PROSITE" id="PS51192">
    <property type="entry name" value="HELICASE_ATP_BIND_1"/>
    <property type="match status" value="1"/>
</dbReference>
<evidence type="ECO:0000313" key="12">
    <source>
        <dbReference type="EMBL" id="SVP89161.1"/>
    </source>
</evidence>
<dbReference type="InterPro" id="IPR011545">
    <property type="entry name" value="DEAD/DEAH_box_helicase_dom"/>
</dbReference>
<dbReference type="InterPro" id="IPR003593">
    <property type="entry name" value="AAA+_ATPase"/>
</dbReference>
<feature type="domain" description="Helicase C-terminal" evidence="11">
    <location>
        <begin position="258"/>
        <end position="448"/>
    </location>
</feature>
<keyword evidence="5 12" id="KW-0347">Helicase</keyword>
<dbReference type="Gene3D" id="3.40.50.300">
    <property type="entry name" value="P-loop containing nucleotide triphosphate hydrolases"/>
    <property type="match status" value="2"/>
</dbReference>
<feature type="compositionally biased region" description="Basic residues" evidence="9">
    <location>
        <begin position="1"/>
        <end position="10"/>
    </location>
</feature>
<dbReference type="InterPro" id="IPR001650">
    <property type="entry name" value="Helicase_C-like"/>
</dbReference>
<reference evidence="12" key="1">
    <citation type="submission" date="2018-07" db="EMBL/GenBank/DDBJ databases">
        <authorList>
            <person name="Quirk P.G."/>
            <person name="Krulwich T.A."/>
        </authorList>
    </citation>
    <scope>NUCLEOTIDE SEQUENCE</scope>
    <source>
        <strain evidence="12">Anand</strain>
    </source>
</reference>
<keyword evidence="2" id="KW-0507">mRNA processing</keyword>
<dbReference type="GO" id="GO:0016787">
    <property type="term" value="F:hydrolase activity"/>
    <property type="evidence" value="ECO:0007669"/>
    <property type="project" value="UniProtKB-KW"/>
</dbReference>
<dbReference type="FunFam" id="3.40.50.300:FF:000615">
    <property type="entry name" value="pre-mRNA-splicing factor ATP-dependent RNA helicase DEAH7"/>
    <property type="match status" value="1"/>
</dbReference>
<dbReference type="Pfam" id="PF21010">
    <property type="entry name" value="HA2_C"/>
    <property type="match status" value="1"/>
</dbReference>
<feature type="region of interest" description="Disordered" evidence="9">
    <location>
        <begin position="1"/>
        <end position="56"/>
    </location>
</feature>
<dbReference type="PANTHER" id="PTHR18934">
    <property type="entry name" value="ATP-DEPENDENT RNA HELICASE"/>
    <property type="match status" value="1"/>
</dbReference>
<evidence type="ECO:0000256" key="4">
    <source>
        <dbReference type="ARBA" id="ARBA00022801"/>
    </source>
</evidence>
<evidence type="ECO:0000256" key="5">
    <source>
        <dbReference type="ARBA" id="ARBA00022806"/>
    </source>
</evidence>
<dbReference type="SMART" id="SM00490">
    <property type="entry name" value="HELICc"/>
    <property type="match status" value="1"/>
</dbReference>
<dbReference type="GO" id="GO:0003723">
    <property type="term" value="F:RNA binding"/>
    <property type="evidence" value="ECO:0007669"/>
    <property type="project" value="TreeGrafter"/>
</dbReference>
<dbReference type="SUPFAM" id="SSF52540">
    <property type="entry name" value="P-loop containing nucleoside triphosphate hydrolases"/>
    <property type="match status" value="1"/>
</dbReference>
<comment type="catalytic activity">
    <reaction evidence="8">
        <text>ATP + H2O = ADP + phosphate + H(+)</text>
        <dbReference type="Rhea" id="RHEA:13065"/>
        <dbReference type="ChEBI" id="CHEBI:15377"/>
        <dbReference type="ChEBI" id="CHEBI:15378"/>
        <dbReference type="ChEBI" id="CHEBI:30616"/>
        <dbReference type="ChEBI" id="CHEBI:43474"/>
        <dbReference type="ChEBI" id="CHEBI:456216"/>
        <dbReference type="EC" id="3.6.4.13"/>
    </reaction>
</comment>
<dbReference type="InterPro" id="IPR048333">
    <property type="entry name" value="HA2_WH"/>
</dbReference>
<dbReference type="EC" id="3.6.4.13" evidence="1"/>
<evidence type="ECO:0000256" key="8">
    <source>
        <dbReference type="ARBA" id="ARBA00047984"/>
    </source>
</evidence>
<sequence>MDNQVKKRKTRFSDTPNPDSDDSNTVNNNLNNLNVNNEKDSLIPAQKHDKNSDLESNVNKWTGLPFSQHYYDVLEGRKKLPAWTARKNFVKLVKRNQVLVLVGETGSGKTTQMTQFALEAGLSGLRPIAITQPRRVAAMSVATRVAEEMDVELGATVGYTIRFEDKSSEKTMLRFMTDGMLLKEITTDKMLSHYGMVILDEAHERTIATDVLFGLLKDLIKQRNELKLVIMSATLEAKKFQAYFGGCDILRIPGAMHPVEIYYTAEPERDYFEASVRTAVNIHMQEPEGDILLFLTGEEEIENARKEIETALARRNCDLPITILTLYSSLPPAQQQRVFEPVYGRKCVIATNIAETSITIDGIVYVIDPGFSKQKVYNPRGRIDSLLVSPISKASAQQRAGRAGRTRPGKCFRLYTESTFSKELVSETYPEILRSNIASVVLSLKKIGIDDLVHFDFMDPPAPETMMRALEELNYLGALDDEGELTSVGSLMADFPLEPQLSKVLVHSPEFNSISSLTAVVSMLSCGNVFVRPREYAKEADAAKLQYSAQEGDHITLLNLFNQYQAVVNSSSGGSTSSSVRRYCQENYVNPRSLSSALNIYQQLITILTRMHPAKTPDINKTSESRDKDASSVVKGLVKGFFQQVAYKSSRGHYLLVKDNQAVALHPSTTLQHTPQWVIYHEFIYTSKNYIRTVTEIKGEWLMELAPHYFNPYEMNNQETKNAFLSLKH</sequence>
<keyword evidence="4" id="KW-0378">Hydrolase</keyword>
<dbReference type="Pfam" id="PF04408">
    <property type="entry name" value="WHD_HA2"/>
    <property type="match status" value="1"/>
</dbReference>
<dbReference type="InterPro" id="IPR027417">
    <property type="entry name" value="P-loop_NTPase"/>
</dbReference>
<dbReference type="CDD" id="cd18791">
    <property type="entry name" value="SF2_C_RHA"/>
    <property type="match status" value="1"/>
</dbReference>
<evidence type="ECO:0000259" key="10">
    <source>
        <dbReference type="PROSITE" id="PS51192"/>
    </source>
</evidence>
<accession>A0A3B0MZ61</accession>
<dbReference type="SMART" id="SM00847">
    <property type="entry name" value="HA2"/>
    <property type="match status" value="1"/>
</dbReference>
<dbReference type="InterPro" id="IPR011709">
    <property type="entry name" value="DEAD-box_helicase_OB_fold"/>
</dbReference>
<dbReference type="PROSITE" id="PS51194">
    <property type="entry name" value="HELICASE_CTER"/>
    <property type="match status" value="1"/>
</dbReference>
<dbReference type="GO" id="GO:0006397">
    <property type="term" value="P:mRNA processing"/>
    <property type="evidence" value="ECO:0007669"/>
    <property type="project" value="UniProtKB-KW"/>
</dbReference>
<evidence type="ECO:0000259" key="11">
    <source>
        <dbReference type="PROSITE" id="PS51194"/>
    </source>
</evidence>
<dbReference type="InterPro" id="IPR002464">
    <property type="entry name" value="DNA/RNA_helicase_DEAH_CS"/>
</dbReference>
<feature type="compositionally biased region" description="Basic and acidic residues" evidence="9">
    <location>
        <begin position="37"/>
        <end position="53"/>
    </location>
</feature>
<protein>
    <recommendedName>
        <fullName evidence="1">RNA helicase</fullName>
        <ecNumber evidence="1">3.6.4.13</ecNumber>
    </recommendedName>
</protein>
<evidence type="ECO:0000256" key="3">
    <source>
        <dbReference type="ARBA" id="ARBA00022741"/>
    </source>
</evidence>
<dbReference type="GO" id="GO:0003724">
    <property type="term" value="F:RNA helicase activity"/>
    <property type="evidence" value="ECO:0007669"/>
    <property type="project" value="UniProtKB-EC"/>
</dbReference>
<dbReference type="SMART" id="SM00382">
    <property type="entry name" value="AAA"/>
    <property type="match status" value="1"/>
</dbReference>
<feature type="compositionally biased region" description="Low complexity" evidence="9">
    <location>
        <begin position="13"/>
        <end position="36"/>
    </location>
</feature>
<evidence type="ECO:0000256" key="7">
    <source>
        <dbReference type="ARBA" id="ARBA00023187"/>
    </source>
</evidence>
<dbReference type="InterPro" id="IPR014001">
    <property type="entry name" value="Helicase_ATP-bd"/>
</dbReference>